<feature type="domain" description="DUF7605" evidence="3">
    <location>
        <begin position="742"/>
        <end position="918"/>
    </location>
</feature>
<evidence type="ECO:0000313" key="5">
    <source>
        <dbReference type="Proteomes" id="UP000783213"/>
    </source>
</evidence>
<dbReference type="Pfam" id="PF00350">
    <property type="entry name" value="Dynamin_N"/>
    <property type="match status" value="1"/>
</dbReference>
<reference evidence="4 5" key="1">
    <citation type="journal article" date="2020" name="Genome Biol. Evol.">
        <title>Comparative genomics of Sclerotiniaceae.</title>
        <authorList>
            <person name="Valero Jimenez C.A."/>
            <person name="Steentjes M."/>
            <person name="Scholten O.E."/>
            <person name="Van Kan J.A.L."/>
        </authorList>
    </citation>
    <scope>NUCLEOTIDE SEQUENCE [LARGE SCALE GENOMIC DNA]</scope>
    <source>
        <strain evidence="4 5">B1</strain>
    </source>
</reference>
<dbReference type="Proteomes" id="UP000783213">
    <property type="component" value="Unassembled WGS sequence"/>
</dbReference>
<dbReference type="InterPro" id="IPR027417">
    <property type="entry name" value="P-loop_NTPase"/>
</dbReference>
<dbReference type="GeneID" id="62229693"/>
<evidence type="ECO:0000313" key="4">
    <source>
        <dbReference type="EMBL" id="KAF7934874.1"/>
    </source>
</evidence>
<protein>
    <recommendedName>
        <fullName evidence="6">G domain-containing protein</fullName>
    </recommendedName>
</protein>
<name>A0ABQ7IV55_9HELO</name>
<dbReference type="PANTHER" id="PTHR36681:SF3">
    <property type="entry name" value="NUCLEAR GTPASE, GERMINAL CENTER-ASSOCIATED, TANDEM DUPLICATE 3"/>
    <property type="match status" value="1"/>
</dbReference>
<sequence>MSSSNLPSTLSPRKILPLPSRSRSRQASKTRQSSDPRSSSSGEADQGAATPESSRDEPTAANHRIESSNSPKSQIDSVSVTTSVVSKVLAESAIKSTPKPLEREESQDTPTRNGDLKTVVTPDHELPQPLHTLETEEKMTTSDGSENLPEVVKDSHYKFSSDGIEVRGSSISQTSHSRRSSADSFADSESSNEDAKYAVEDEEAPVEPYFTEEFQSILGRSYNIAVQVANELEKLEKVFEEDVNFRRLLNDSKGLSKGDISSTRTIAILGASGEGKSSLINSLLHMTELARTSDEGSACTSVVTEYRQRKNSALEPFSIEVEYLSKPERQEMVEELLWSYRQLFFPDSDNEGNALDSDEQQRIERESAVAWSALEAVFSKQEGFDVNFVSDKSKGAFEKIKSQLLEWMHKIDFPADDESGLWTAIAHTSDECQELTSVFMEDKLWPFTKIIRVYLDAEVLKTGVVLADLPGLQDTNLARVRATQKYLQSCDHVFIATKISRAITDTTLKSALYSELKRHVPLAWEESGGTNINFKLAVICTRSEDINPKTAKRTFVGNGKEISLIDMNSIDKDIENAKRKGDKSLKEHLERKKLWLFIEARNRHVTKGLQAAYRQKTINGHLDVFCISNTTYEDYVEKDDNEMIQKSGIPELRRFCRKITASAQLLQALHFMRSRLPSLLNSITLWLDSIQAVSQGQDDSTGTLVLDCYERSGEEATASITKYNLEFRNALQNDMIRFFNRESIQWEVTAKKRAEEWAEWHHQSYNAWCRNNGEHITVARGYRNWNAEIIEKMRTELKMRWNLLEEKIPINMESLLQEVKNQLQNLETHIEGQGRSSPMQYGINFRMQDLEYNFGLIQQEFERGLRTIRQHVEEPNASSFVVAEMISAYRKASSEGGKGMKARQISIITNQVNGGTIFPNISAKMRQEAVTLIDYEFNKLRQELHETFNLIHKDIDMTSAKRPQSQKSAATTKGIELKGRFAKKFNNLRLKYDEILRVRDSGVGV</sequence>
<keyword evidence="5" id="KW-1185">Reference proteome</keyword>
<feature type="compositionally biased region" description="Low complexity" evidence="1">
    <location>
        <begin position="29"/>
        <end position="41"/>
    </location>
</feature>
<dbReference type="Pfam" id="PF24564">
    <property type="entry name" value="DUF7605"/>
    <property type="match status" value="1"/>
</dbReference>
<dbReference type="PANTHER" id="PTHR36681">
    <property type="entry name" value="NUCLEAR GTPASE, GERMINAL CENTER-ASSOCIATED, TANDEM DUPLICATE 3"/>
    <property type="match status" value="1"/>
</dbReference>
<dbReference type="EMBL" id="RCSX01000005">
    <property type="protein sequence ID" value="KAF7934874.1"/>
    <property type="molecule type" value="Genomic_DNA"/>
</dbReference>
<gene>
    <name evidence="4" type="ORF">EAE98_002919</name>
</gene>
<dbReference type="RefSeq" id="XP_038813068.1">
    <property type="nucleotide sequence ID" value="XM_038950539.1"/>
</dbReference>
<evidence type="ECO:0008006" key="6">
    <source>
        <dbReference type="Google" id="ProtNLM"/>
    </source>
</evidence>
<dbReference type="InterPro" id="IPR056024">
    <property type="entry name" value="DUF7605"/>
</dbReference>
<proteinExistence type="predicted"/>
<evidence type="ECO:0000256" key="1">
    <source>
        <dbReference type="SAM" id="MobiDB-lite"/>
    </source>
</evidence>
<dbReference type="InterPro" id="IPR045063">
    <property type="entry name" value="Dynamin_N"/>
</dbReference>
<feature type="domain" description="Dynamin N-terminal" evidence="2">
    <location>
        <begin position="266"/>
        <end position="508"/>
    </location>
</feature>
<evidence type="ECO:0000259" key="2">
    <source>
        <dbReference type="Pfam" id="PF00350"/>
    </source>
</evidence>
<feature type="region of interest" description="Disordered" evidence="1">
    <location>
        <begin position="1"/>
        <end position="202"/>
    </location>
</feature>
<organism evidence="4 5">
    <name type="scientific">Botrytis deweyae</name>
    <dbReference type="NCBI Taxonomy" id="2478750"/>
    <lineage>
        <taxon>Eukaryota</taxon>
        <taxon>Fungi</taxon>
        <taxon>Dikarya</taxon>
        <taxon>Ascomycota</taxon>
        <taxon>Pezizomycotina</taxon>
        <taxon>Leotiomycetes</taxon>
        <taxon>Helotiales</taxon>
        <taxon>Sclerotiniaceae</taxon>
        <taxon>Botrytis</taxon>
    </lineage>
</organism>
<dbReference type="Gene3D" id="3.40.50.300">
    <property type="entry name" value="P-loop containing nucleotide triphosphate hydrolases"/>
    <property type="match status" value="1"/>
</dbReference>
<dbReference type="SUPFAM" id="SSF52540">
    <property type="entry name" value="P-loop containing nucleoside triphosphate hydrolases"/>
    <property type="match status" value="1"/>
</dbReference>
<accession>A0ABQ7IV55</accession>
<feature type="compositionally biased region" description="Basic and acidic residues" evidence="1">
    <location>
        <begin position="53"/>
        <end position="66"/>
    </location>
</feature>
<feature type="compositionally biased region" description="Polar residues" evidence="1">
    <location>
        <begin position="1"/>
        <end position="11"/>
    </location>
</feature>
<comment type="caution">
    <text evidence="4">The sequence shown here is derived from an EMBL/GenBank/DDBJ whole genome shotgun (WGS) entry which is preliminary data.</text>
</comment>
<feature type="compositionally biased region" description="Polar residues" evidence="1">
    <location>
        <begin position="67"/>
        <end position="76"/>
    </location>
</feature>
<evidence type="ECO:0000259" key="3">
    <source>
        <dbReference type="Pfam" id="PF24564"/>
    </source>
</evidence>
<feature type="compositionally biased region" description="Low complexity" evidence="1">
    <location>
        <begin position="77"/>
        <end position="86"/>
    </location>
</feature>